<dbReference type="OrthoDB" id="2692382at2759"/>
<feature type="compositionally biased region" description="Basic and acidic residues" evidence="1">
    <location>
        <begin position="175"/>
        <end position="194"/>
    </location>
</feature>
<dbReference type="EMBL" id="KN832333">
    <property type="protein sequence ID" value="KIN92856.1"/>
    <property type="molecule type" value="Genomic_DNA"/>
</dbReference>
<evidence type="ECO:0000313" key="3">
    <source>
        <dbReference type="Proteomes" id="UP000054217"/>
    </source>
</evidence>
<keyword evidence="3" id="KW-1185">Reference proteome</keyword>
<sequence length="283" mass="32475">MSTSHNPENTAKPDDHSHLSNVDEEERLAMQKAIEGIRQRFEARRREREEQERREREKAEAERLEREKAEAERLERERAEAERLERERAEVERQEREERERRESEVRVGAGRSDKGKGRECERAEVPCTFKKAQKSKRNKRTCDRCTEQKVRCELPEGASAEVEEQVKRPVVEIKTKKKRAAGDETSPRGGEKKKVMKTTAEPSPTPQAGPSVTASTTITPIDPITAAVARGFEALAAAINRQTEEMRRGRETQHRVTQRLEELLGECQYAPPPRMPSPESSE</sequence>
<feature type="region of interest" description="Disordered" evidence="1">
    <location>
        <begin position="1"/>
        <end position="27"/>
    </location>
</feature>
<reference evidence="3" key="2">
    <citation type="submission" date="2015-01" db="EMBL/GenBank/DDBJ databases">
        <title>Evolutionary Origins and Diversification of the Mycorrhizal Mutualists.</title>
        <authorList>
            <consortium name="DOE Joint Genome Institute"/>
            <consortium name="Mycorrhizal Genomics Consortium"/>
            <person name="Kohler A."/>
            <person name="Kuo A."/>
            <person name="Nagy L.G."/>
            <person name="Floudas D."/>
            <person name="Copeland A."/>
            <person name="Barry K.W."/>
            <person name="Cichocki N."/>
            <person name="Veneault-Fourrey C."/>
            <person name="LaButti K."/>
            <person name="Lindquist E.A."/>
            <person name="Lipzen A."/>
            <person name="Lundell T."/>
            <person name="Morin E."/>
            <person name="Murat C."/>
            <person name="Riley R."/>
            <person name="Ohm R."/>
            <person name="Sun H."/>
            <person name="Tunlid A."/>
            <person name="Henrissat B."/>
            <person name="Grigoriev I.V."/>
            <person name="Hibbett D.S."/>
            <person name="Martin F."/>
        </authorList>
    </citation>
    <scope>NUCLEOTIDE SEQUENCE [LARGE SCALE GENOMIC DNA]</scope>
    <source>
        <strain evidence="3">Marx 270</strain>
    </source>
</reference>
<feature type="region of interest" description="Disordered" evidence="1">
    <location>
        <begin position="42"/>
        <end position="123"/>
    </location>
</feature>
<evidence type="ECO:0000256" key="1">
    <source>
        <dbReference type="SAM" id="MobiDB-lite"/>
    </source>
</evidence>
<evidence type="ECO:0000313" key="2">
    <source>
        <dbReference type="EMBL" id="KIN92856.1"/>
    </source>
</evidence>
<name>A0A0C3J5A5_PISTI</name>
<proteinExistence type="predicted"/>
<dbReference type="AlphaFoldDB" id="A0A0C3J5A5"/>
<feature type="region of interest" description="Disordered" evidence="1">
    <location>
        <begin position="175"/>
        <end position="218"/>
    </location>
</feature>
<protein>
    <submittedName>
        <fullName evidence="2">Uncharacterized protein</fullName>
    </submittedName>
</protein>
<gene>
    <name evidence="2" type="ORF">M404DRAFT_36661</name>
</gene>
<reference evidence="2 3" key="1">
    <citation type="submission" date="2014-04" db="EMBL/GenBank/DDBJ databases">
        <authorList>
            <consortium name="DOE Joint Genome Institute"/>
            <person name="Kuo A."/>
            <person name="Kohler A."/>
            <person name="Costa M.D."/>
            <person name="Nagy L.G."/>
            <person name="Floudas D."/>
            <person name="Copeland A."/>
            <person name="Barry K.W."/>
            <person name="Cichocki N."/>
            <person name="Veneault-Fourrey C."/>
            <person name="LaButti K."/>
            <person name="Lindquist E.A."/>
            <person name="Lipzen A."/>
            <person name="Lundell T."/>
            <person name="Morin E."/>
            <person name="Murat C."/>
            <person name="Sun H."/>
            <person name="Tunlid A."/>
            <person name="Henrissat B."/>
            <person name="Grigoriev I.V."/>
            <person name="Hibbett D.S."/>
            <person name="Martin F."/>
            <person name="Nordberg H.P."/>
            <person name="Cantor M.N."/>
            <person name="Hua S.X."/>
        </authorList>
    </citation>
    <scope>NUCLEOTIDE SEQUENCE [LARGE SCALE GENOMIC DNA]</scope>
    <source>
        <strain evidence="2 3">Marx 270</strain>
    </source>
</reference>
<feature type="compositionally biased region" description="Polar residues" evidence="1">
    <location>
        <begin position="201"/>
        <end position="213"/>
    </location>
</feature>
<feature type="non-terminal residue" evidence="2">
    <location>
        <position position="283"/>
    </location>
</feature>
<organism evidence="2 3">
    <name type="scientific">Pisolithus tinctorius Marx 270</name>
    <dbReference type="NCBI Taxonomy" id="870435"/>
    <lineage>
        <taxon>Eukaryota</taxon>
        <taxon>Fungi</taxon>
        <taxon>Dikarya</taxon>
        <taxon>Basidiomycota</taxon>
        <taxon>Agaricomycotina</taxon>
        <taxon>Agaricomycetes</taxon>
        <taxon>Agaricomycetidae</taxon>
        <taxon>Boletales</taxon>
        <taxon>Sclerodermatineae</taxon>
        <taxon>Pisolithaceae</taxon>
        <taxon>Pisolithus</taxon>
    </lineage>
</organism>
<dbReference type="InParanoid" id="A0A0C3J5A5"/>
<dbReference type="Proteomes" id="UP000054217">
    <property type="component" value="Unassembled WGS sequence"/>
</dbReference>
<dbReference type="HOGENOM" id="CLU_985368_0_0_1"/>
<accession>A0A0C3J5A5</accession>